<feature type="region of interest" description="Disordered" evidence="1">
    <location>
        <begin position="413"/>
        <end position="435"/>
    </location>
</feature>
<feature type="compositionally biased region" description="Acidic residues" evidence="1">
    <location>
        <begin position="1130"/>
        <end position="1140"/>
    </location>
</feature>
<accession>A0AAD8FGN5</accession>
<dbReference type="PANTHER" id="PTHR22145">
    <property type="entry name" value="SI:CH211-266K22.6"/>
    <property type="match status" value="1"/>
</dbReference>
<feature type="region of interest" description="Disordered" evidence="1">
    <location>
        <begin position="1"/>
        <end position="24"/>
    </location>
</feature>
<dbReference type="EMBL" id="JASAOG010000024">
    <property type="protein sequence ID" value="KAK0062736.1"/>
    <property type="molecule type" value="Genomic_DNA"/>
</dbReference>
<protein>
    <submittedName>
        <fullName evidence="2">Uncharacterized protein</fullName>
    </submittedName>
</protein>
<evidence type="ECO:0000313" key="2">
    <source>
        <dbReference type="EMBL" id="KAK0062736.1"/>
    </source>
</evidence>
<keyword evidence="3" id="KW-1185">Reference proteome</keyword>
<feature type="compositionally biased region" description="Basic and acidic residues" evidence="1">
    <location>
        <begin position="1"/>
        <end position="13"/>
    </location>
</feature>
<gene>
    <name evidence="2" type="ORF">Bpfe_007941</name>
</gene>
<dbReference type="InterPro" id="IPR029266">
    <property type="entry name" value="FAM217"/>
</dbReference>
<feature type="region of interest" description="Disordered" evidence="1">
    <location>
        <begin position="64"/>
        <end position="100"/>
    </location>
</feature>
<evidence type="ECO:0000256" key="1">
    <source>
        <dbReference type="SAM" id="MobiDB-lite"/>
    </source>
</evidence>
<name>A0AAD8FGN5_BIOPF</name>
<comment type="caution">
    <text evidence="2">The sequence shown here is derived from an EMBL/GenBank/DDBJ whole genome shotgun (WGS) entry which is preliminary data.</text>
</comment>
<feature type="compositionally biased region" description="Polar residues" evidence="1">
    <location>
        <begin position="84"/>
        <end position="100"/>
    </location>
</feature>
<evidence type="ECO:0000313" key="3">
    <source>
        <dbReference type="Proteomes" id="UP001233172"/>
    </source>
</evidence>
<feature type="region of interest" description="Disordered" evidence="1">
    <location>
        <begin position="1130"/>
        <end position="1150"/>
    </location>
</feature>
<reference evidence="2" key="1">
    <citation type="journal article" date="2023" name="PLoS Negl. Trop. Dis.">
        <title>A genome sequence for Biomphalaria pfeifferi, the major vector snail for the human-infecting parasite Schistosoma mansoni.</title>
        <authorList>
            <person name="Bu L."/>
            <person name="Lu L."/>
            <person name="Laidemitt M.R."/>
            <person name="Zhang S.M."/>
            <person name="Mutuku M."/>
            <person name="Mkoji G."/>
            <person name="Steinauer M."/>
            <person name="Loker E.S."/>
        </authorList>
    </citation>
    <scope>NUCLEOTIDE SEQUENCE</scope>
    <source>
        <strain evidence="2">KasaAsao</strain>
    </source>
</reference>
<sequence length="1444" mass="163481">MLNLKAPEREHSKTSNRLQAHTIQRGDNYRKEHIAASINTNNLREDLSLSPSSAMDCMQCTDHLEQSPTPVKPSLSEHHDLPQNAHNNQEASLKSPTTSLAGDITSSLSSAALTFEINQTLPNNLLFTSEARWKREDRNVNCNSPDLKKLPKSLKVSSKEVFESSSEERISPKPKRDLWQKHCPILKNFTHDGQTLASTNSTYSCSDFYTALSLVDFRENISIKETKVHPVENNGQTNNAKSTITKTLGANNYESTKNNTKKNRKPSTDKLIPNKNVSCAGDCCPQITGFSENVFKKHTTGNKHCIRKRSVKASSQQKNCKNGKLRTEKGKKEKSKLNETILPILKCNGNDCRQLDDLNPEGRKIISFGNKLKLCNEVTAKNTNSTQNDSKHFFHAFCNKTYKRVELDHSKRVKTSSNKPMHHHSACTPSRMNNSSNILETEEDNSYVKCRMNNSSNILETEEDNSYVKRNVKTVNHKDSTGNSKSKEYLKAVLKLCSRRRTSNKKKPNTDKTFYARNDCHFTSSDVRKQQTPQVLGCSEHQQIIPQSHWIYLENDVISEQDDCALFLDDNAIATTMSNDVHTRRDVEIDTRDAVRGELVADFDDNDIKCVDQTKHQEGKVVKSGGQEFDGDDQEVDLCGQTVEFGGQLAGSVNQDVDIPGKGLNVSFIEVSDNEQELDCYCKEGLDYYSKERNQFEPNVNVEDEKDEVSDQDCEVICSPCTQCSQQKSDEVVKKSRSTKKCSISFVGRDVENMNFQTDIEYETNKENVSTEQETSNNDQNTFLEPIRKEESIFHITNTDELSIPNKANRDFQSTDREEQNTFFKASNEESHSVHIKHMNSQGIHPAKENGEDLDATNEASTLNQIPLDAANSKDWRAYESTRNVQTNVASLKSNFHRMRIRQRKRFNTAATKCSITRSSACCLPTLQSLYDCDSRYSASSVSLFGTKCSHGDTEKSRLEKLSRPHGTSPVLRLPATLPKDIDDDTPAICDPEIQAFHDQLSSSLQTFQPKIWRPLTPDFYRAITPCHRPSSGRCTGNGTRPMTAMSDPVRTKTISRLGLGRYLPQRLDTPRVSQGDFDTLTPRIISELIPDIRPRTPTATYGSIGKEKLLSVEHCKYRQTCDEFSDDEFVASSGEDDDKDGFSDNDSISEIERGSEPLVDRNRIIPEIRLRPENPDSAYIPPRKSDMRRFDFDAENSVSPEYQFQCPLPLELTKINMRHCAVNKVNWRCSSYAANIRDPLTHKMMDRLIEIERHQVKTEKWEAKRFKKQKRKNPLIKPHFPRPKDKRCCQACLQPACAGDCPLKRARPDVCTLCRQQFCTGTCSETKYDQRMRLPREDTEIMPQASINKACKTCQGLNNAKVINSTYVEVGRPNSAFITFSRGQGSAVIKRPSSAECFSKSKQEPKQILSRHKKQRGRNGLIPGKSFNSNLTLSLTELSLLHP</sequence>
<dbReference type="Proteomes" id="UP001233172">
    <property type="component" value="Unassembled WGS sequence"/>
</dbReference>
<organism evidence="2 3">
    <name type="scientific">Biomphalaria pfeifferi</name>
    <name type="common">Bloodfluke planorb</name>
    <name type="synonym">Freshwater snail</name>
    <dbReference type="NCBI Taxonomy" id="112525"/>
    <lineage>
        <taxon>Eukaryota</taxon>
        <taxon>Metazoa</taxon>
        <taxon>Spiralia</taxon>
        <taxon>Lophotrochozoa</taxon>
        <taxon>Mollusca</taxon>
        <taxon>Gastropoda</taxon>
        <taxon>Heterobranchia</taxon>
        <taxon>Euthyneura</taxon>
        <taxon>Panpulmonata</taxon>
        <taxon>Hygrophila</taxon>
        <taxon>Lymnaeoidea</taxon>
        <taxon>Planorbidae</taxon>
        <taxon>Biomphalaria</taxon>
    </lineage>
</organism>
<proteinExistence type="predicted"/>
<feature type="region of interest" description="Disordered" evidence="1">
    <location>
        <begin position="1405"/>
        <end position="1424"/>
    </location>
</feature>
<reference evidence="2" key="2">
    <citation type="submission" date="2023-04" db="EMBL/GenBank/DDBJ databases">
        <authorList>
            <person name="Bu L."/>
            <person name="Lu L."/>
            <person name="Laidemitt M.R."/>
            <person name="Zhang S.M."/>
            <person name="Mutuku M."/>
            <person name="Mkoji G."/>
            <person name="Steinauer M."/>
            <person name="Loker E.S."/>
        </authorList>
    </citation>
    <scope>NUCLEOTIDE SEQUENCE</scope>
    <source>
        <strain evidence="2">KasaAsao</strain>
        <tissue evidence="2">Whole Snail</tissue>
    </source>
</reference>
<dbReference type="PANTHER" id="PTHR22145:SF2">
    <property type="entry name" value="SI:CH211-266K22.6"/>
    <property type="match status" value="1"/>
</dbReference>